<keyword evidence="2" id="KW-1185">Reference proteome</keyword>
<dbReference type="STRING" id="192904.SAMN04488514_10732"/>
<accession>A0A1G9RYL2</accession>
<dbReference type="SUPFAM" id="SSF75005">
    <property type="entry name" value="Arabinanase/levansucrase/invertase"/>
    <property type="match status" value="1"/>
</dbReference>
<dbReference type="AlphaFoldDB" id="A0A1G9RYL2"/>
<dbReference type="OrthoDB" id="9799605at2"/>
<sequence length="446" mass="51130">MISKHLCRLILLVCFTAFKTSYSQEVIDIGLQRELFVDHHLVDSINGLAFKLNKPQEVQSTNIPNGYYQTIIKTDSLYRIYFRDILAFYKGEGYDGNLGEITKSAISNDGYNWQEEPTGLNDSITNYISYDPPFNHNFTPFKDTNPNATHQYKALSGTRASGGLYYFYSDDGITFEKYQEAPIIKNNPEYYAFDSQNVAFWSEFENQYVCYFRRSINGLRSFARTTSPDFIHWSEPVNIFPNLPGEHLYTSGTQPYFRAPHLYIALATRFFPDRSNSTDIVFMNSRNGLTFNRTFKEAFIRPGLMPERWGNRSNNVTLNVVPLDTMYMGIFARNSLYKIRMDGFASVSSNFEEGFFITKPLRLKGNNLEINYSTTAGGYVFIEILDAANNPIPNVTDAISEKLIGDEISRTVTWKNLADLSSLKGRTIKLKITLKEADLYALKFNE</sequence>
<dbReference type="Proteomes" id="UP000199440">
    <property type="component" value="Unassembled WGS sequence"/>
</dbReference>
<evidence type="ECO:0008006" key="3">
    <source>
        <dbReference type="Google" id="ProtNLM"/>
    </source>
</evidence>
<proteinExistence type="predicted"/>
<dbReference type="Gene3D" id="2.115.10.20">
    <property type="entry name" value="Glycosyl hydrolase domain, family 43"/>
    <property type="match status" value="1"/>
</dbReference>
<gene>
    <name evidence="1" type="ORF">SAMN04488514_10732</name>
</gene>
<dbReference type="InterPro" id="IPR023296">
    <property type="entry name" value="Glyco_hydro_beta-prop_sf"/>
</dbReference>
<organism evidence="1 2">
    <name type="scientific">Kriegella aquimaris</name>
    <dbReference type="NCBI Taxonomy" id="192904"/>
    <lineage>
        <taxon>Bacteria</taxon>
        <taxon>Pseudomonadati</taxon>
        <taxon>Bacteroidota</taxon>
        <taxon>Flavobacteriia</taxon>
        <taxon>Flavobacteriales</taxon>
        <taxon>Flavobacteriaceae</taxon>
        <taxon>Kriegella</taxon>
    </lineage>
</organism>
<name>A0A1G9RYL2_9FLAO</name>
<reference evidence="1 2" key="1">
    <citation type="submission" date="2016-10" db="EMBL/GenBank/DDBJ databases">
        <authorList>
            <person name="de Groot N.N."/>
        </authorList>
    </citation>
    <scope>NUCLEOTIDE SEQUENCE [LARGE SCALE GENOMIC DNA]</scope>
    <source>
        <strain evidence="1 2">DSM 19886</strain>
    </source>
</reference>
<evidence type="ECO:0000313" key="2">
    <source>
        <dbReference type="Proteomes" id="UP000199440"/>
    </source>
</evidence>
<dbReference type="RefSeq" id="WP_089890612.1">
    <property type="nucleotide sequence ID" value="NZ_FNGV01000007.1"/>
</dbReference>
<protein>
    <recommendedName>
        <fullName evidence="3">Glycosyl hydrolase family 32 N-terminal domain-containing protein</fullName>
    </recommendedName>
</protein>
<evidence type="ECO:0000313" key="1">
    <source>
        <dbReference type="EMBL" id="SDM28321.1"/>
    </source>
</evidence>
<dbReference type="EMBL" id="FNGV01000007">
    <property type="protein sequence ID" value="SDM28321.1"/>
    <property type="molecule type" value="Genomic_DNA"/>
</dbReference>